<keyword evidence="5" id="KW-1185">Reference proteome</keyword>
<evidence type="ECO:0000256" key="1">
    <source>
        <dbReference type="SAM" id="MobiDB-lite"/>
    </source>
</evidence>
<feature type="region of interest" description="Disordered" evidence="1">
    <location>
        <begin position="837"/>
        <end position="866"/>
    </location>
</feature>
<dbReference type="SUPFAM" id="SSF52113">
    <property type="entry name" value="BRCT domain"/>
    <property type="match status" value="1"/>
</dbReference>
<feature type="region of interest" description="Disordered" evidence="1">
    <location>
        <begin position="1316"/>
        <end position="1403"/>
    </location>
</feature>
<feature type="region of interest" description="Disordered" evidence="1">
    <location>
        <begin position="1251"/>
        <end position="1291"/>
    </location>
</feature>
<feature type="region of interest" description="Disordered" evidence="1">
    <location>
        <begin position="1187"/>
        <end position="1210"/>
    </location>
</feature>
<dbReference type="OrthoDB" id="2162994at2759"/>
<feature type="compositionally biased region" description="Low complexity" evidence="1">
    <location>
        <begin position="949"/>
        <end position="981"/>
    </location>
</feature>
<dbReference type="EMBL" id="SGPL01000031">
    <property type="protein sequence ID" value="THH20018.1"/>
    <property type="molecule type" value="Genomic_DNA"/>
</dbReference>
<keyword evidence="2" id="KW-0472">Membrane</keyword>
<feature type="compositionally biased region" description="Basic residues" evidence="1">
    <location>
        <begin position="1041"/>
        <end position="1062"/>
    </location>
</feature>
<sequence length="1403" mass="152538">MPNPAFTNLLESAIALARQHGADTSQLQATLSSLSMFPQQQMGQPMFSSPNLANLISQQPAAGPSHPLFIEAPPPKEPQPMDASFHLDNRNEFDESSPFVTQSLPLKRRAAPPIRPQSSIMKDEQMAKSSSLSSRRNAASNAPKPSSSRSANPPPSIPANHPSSLLSLLSSQSAPTASSSPIQSPSPMPRQEGSVFRSSSGGPILLYVQVDLRSRRDVVQSIKRNGGKITADISAAAYAVLNPRSATYRDLRDEALRRHTPVVQAAFVNDCISEGELMDPVEYAVDDSSMPKRRGRKPKNPQKSKARPIPRKRKRRPVKIAVPHTPINRSPTPEPPTETKEMSGGRYYYTEAEWTYARMYIRRLLEVDSNMNLSHICIKLNEKVRISVPSASKSSFDGRPHLRAVQMPHHSSGSWHQTIARPINIHIWEEVKAEVEMSLNGGPSTHVSAENPDGNVESPDGAAAEAAGSDAAEEEQLKQELVQSPEQEEAKEPITADADDASEFDDDYETIVDFLSSAAADQYSEEEFWNVLSRKARDEGGDGRVACGSAGDGALVALGNADHDGRIRWRFEGTEGRKQTADGGEPAVEERVAGNFSIAMASVNLSLRTMAIWSKKLYIILPLGAIILGRWGLLLRGVVLVKATWVEGTGCLITNTSNTIILAAFIYTMPFDFIVTCLTAYKLVYKKGMHSQLVSMIFTDGLVYFVIALDNENDMQQAGHLPHGCEFKGNYEPTQPQACMQRHACPSPSILLGPAYTRGGGIAKHARDARLRADKVGYQRGAPRKDDERASKQKTERERKRPVRRRENVTARCDCHTSGADVMGKAITRSLVLRSCSSPPTQMSLPPSPLPQQHDSPPPSPPASLPKSALKAVLDLEARLDAEKAAHLDAQTCLRNLADTWTDLDRHFRQYEIRSADARAAFAHALRDGTAKLVLDTNSNGVHSPPVLLPIQPSSSSRQLQLSTSSRLPLPTRSIPQALPALPLPPPSNPDPPTKIHHRIDTVDDQVPPSKRHHATPHPDDNYCPQNNYLHPSYTPAHPHAAPHAHAQGRRHSRTPSHRSRSRSSSLSLEEILLQVTTDDRDRPISSSNPAAPNSYCRPPSPDYPGYRVRDTHQVSPSLAASNSARSPSQGNGAALQSYQTHIFATPVTGPPGKRAKLTREGSLTLPSSSLPAAPIAVVRANSIVDPPPRSAPVPAPTGSYPPTNDKGQRICRQCGLPGRYKDGKCVEKWGPGREGPGTVCDRCRKKMKRVERRGTMPGPDPSLAHPPSHLHPHASFPVPSVSASRARSLQHISDRDGAALVGSQGSDRSVHRTDTVLVHPSPSIAHLSVKPESSRSPQARSTASSGHARARPSDPDVDGREHGMEVDGEGEVDEELELLEAVDATEKASGNSDGYVKREGDA</sequence>
<feature type="compositionally biased region" description="Polar residues" evidence="1">
    <location>
        <begin position="1282"/>
        <end position="1291"/>
    </location>
</feature>
<evidence type="ECO:0000313" key="4">
    <source>
        <dbReference type="EMBL" id="THH20018.1"/>
    </source>
</evidence>
<feature type="domain" description="BRCT" evidence="3">
    <location>
        <begin position="214"/>
        <end position="285"/>
    </location>
</feature>
<name>A0A4S4M697_9AGAM</name>
<feature type="region of interest" description="Disordered" evidence="1">
    <location>
        <begin position="945"/>
        <end position="1135"/>
    </location>
</feature>
<evidence type="ECO:0000313" key="5">
    <source>
        <dbReference type="Proteomes" id="UP000310158"/>
    </source>
</evidence>
<accession>A0A4S4M697</accession>
<feature type="region of interest" description="Disordered" evidence="1">
    <location>
        <begin position="439"/>
        <end position="502"/>
    </location>
</feature>
<feature type="transmembrane region" description="Helical" evidence="2">
    <location>
        <begin position="659"/>
        <end position="681"/>
    </location>
</feature>
<organism evidence="4 5">
    <name type="scientific">Bondarzewia mesenterica</name>
    <dbReference type="NCBI Taxonomy" id="1095465"/>
    <lineage>
        <taxon>Eukaryota</taxon>
        <taxon>Fungi</taxon>
        <taxon>Dikarya</taxon>
        <taxon>Basidiomycota</taxon>
        <taxon>Agaricomycotina</taxon>
        <taxon>Agaricomycetes</taxon>
        <taxon>Russulales</taxon>
        <taxon>Bondarzewiaceae</taxon>
        <taxon>Bondarzewia</taxon>
    </lineage>
</organism>
<feature type="transmembrane region" description="Helical" evidence="2">
    <location>
        <begin position="617"/>
        <end position="639"/>
    </location>
</feature>
<feature type="region of interest" description="Disordered" evidence="1">
    <location>
        <begin position="283"/>
        <end position="342"/>
    </location>
</feature>
<feature type="compositionally biased region" description="Polar residues" evidence="1">
    <location>
        <begin position="1335"/>
        <end position="1346"/>
    </location>
</feature>
<protein>
    <recommendedName>
        <fullName evidence="3">BRCT domain-containing protein</fullName>
    </recommendedName>
</protein>
<feature type="compositionally biased region" description="Low complexity" evidence="1">
    <location>
        <begin position="1086"/>
        <end position="1095"/>
    </location>
</feature>
<feature type="compositionally biased region" description="Low complexity" evidence="1">
    <location>
        <begin position="129"/>
        <end position="151"/>
    </location>
</feature>
<dbReference type="PROSITE" id="PS50172">
    <property type="entry name" value="BRCT"/>
    <property type="match status" value="1"/>
</dbReference>
<feature type="compositionally biased region" description="Acidic residues" evidence="1">
    <location>
        <begin position="1367"/>
        <end position="1381"/>
    </location>
</feature>
<feature type="region of interest" description="Disordered" evidence="1">
    <location>
        <begin position="766"/>
        <end position="809"/>
    </location>
</feature>
<feature type="compositionally biased region" description="Pro residues" evidence="1">
    <location>
        <begin position="1187"/>
        <end position="1196"/>
    </location>
</feature>
<evidence type="ECO:0000256" key="2">
    <source>
        <dbReference type="SAM" id="Phobius"/>
    </source>
</evidence>
<dbReference type="Proteomes" id="UP000310158">
    <property type="component" value="Unassembled WGS sequence"/>
</dbReference>
<dbReference type="InterPro" id="IPR036420">
    <property type="entry name" value="BRCT_dom_sf"/>
</dbReference>
<dbReference type="Gene3D" id="3.40.50.10190">
    <property type="entry name" value="BRCT domain"/>
    <property type="match status" value="1"/>
</dbReference>
<feature type="compositionally biased region" description="Pro residues" evidence="1">
    <location>
        <begin position="982"/>
        <end position="993"/>
    </location>
</feature>
<comment type="caution">
    <text evidence="4">The sequence shown here is derived from an EMBL/GenBank/DDBJ whole genome shotgun (WGS) entry which is preliminary data.</text>
</comment>
<proteinExistence type="predicted"/>
<dbReference type="InterPro" id="IPR001357">
    <property type="entry name" value="BRCT_dom"/>
</dbReference>
<feature type="compositionally biased region" description="Polar residues" evidence="1">
    <location>
        <begin position="1114"/>
        <end position="1135"/>
    </location>
</feature>
<feature type="compositionally biased region" description="Basic and acidic residues" evidence="1">
    <location>
        <begin position="1352"/>
        <end position="1366"/>
    </location>
</feature>
<feature type="compositionally biased region" description="Low complexity" evidence="1">
    <location>
        <begin position="158"/>
        <end position="185"/>
    </location>
</feature>
<feature type="compositionally biased region" description="Basic residues" evidence="1">
    <location>
        <begin position="291"/>
        <end position="318"/>
    </location>
</feature>
<gene>
    <name evidence="4" type="ORF">EW146_g1259</name>
</gene>
<keyword evidence="2" id="KW-1133">Transmembrane helix</keyword>
<reference evidence="4 5" key="1">
    <citation type="submission" date="2019-02" db="EMBL/GenBank/DDBJ databases">
        <title>Genome sequencing of the rare red list fungi Bondarzewia mesenterica.</title>
        <authorList>
            <person name="Buettner E."/>
            <person name="Kellner H."/>
        </authorList>
    </citation>
    <scope>NUCLEOTIDE SEQUENCE [LARGE SCALE GENOMIC DNA]</scope>
    <source>
        <strain evidence="4 5">DSM 108281</strain>
    </source>
</reference>
<feature type="compositionally biased region" description="Low complexity" evidence="1">
    <location>
        <begin position="457"/>
        <end position="470"/>
    </location>
</feature>
<evidence type="ECO:0000259" key="3">
    <source>
        <dbReference type="PROSITE" id="PS50172"/>
    </source>
</evidence>
<feature type="compositionally biased region" description="Pro residues" evidence="1">
    <location>
        <begin position="846"/>
        <end position="864"/>
    </location>
</feature>
<feature type="region of interest" description="Disordered" evidence="1">
    <location>
        <begin position="57"/>
        <end position="198"/>
    </location>
</feature>
<keyword evidence="2" id="KW-0812">Transmembrane</keyword>